<evidence type="ECO:0000313" key="10">
    <source>
        <dbReference type="Proteomes" id="UP001178508"/>
    </source>
</evidence>
<dbReference type="CDD" id="cd06799">
    <property type="entry name" value="PDZ_MPP3-MPP4-MPP7-like"/>
    <property type="match status" value="1"/>
</dbReference>
<dbReference type="PROSITE" id="PS51022">
    <property type="entry name" value="L27"/>
    <property type="match status" value="1"/>
</dbReference>
<dbReference type="InterPro" id="IPR020590">
    <property type="entry name" value="Guanylate_kinase_CS"/>
</dbReference>
<dbReference type="InterPro" id="IPR014775">
    <property type="entry name" value="L27_C"/>
</dbReference>
<dbReference type="PANTHER" id="PTHR23122">
    <property type="entry name" value="MEMBRANE-ASSOCIATED GUANYLATE KINASE MAGUK"/>
    <property type="match status" value="1"/>
</dbReference>
<reference evidence="9" key="1">
    <citation type="submission" date="2023-08" db="EMBL/GenBank/DDBJ databases">
        <authorList>
            <person name="Alioto T."/>
            <person name="Alioto T."/>
            <person name="Gomez Garrido J."/>
        </authorList>
    </citation>
    <scope>NUCLEOTIDE SEQUENCE</scope>
</reference>
<evidence type="ECO:0000256" key="1">
    <source>
        <dbReference type="ARBA" id="ARBA00007014"/>
    </source>
</evidence>
<dbReference type="Gene3D" id="2.30.42.10">
    <property type="match status" value="1"/>
</dbReference>
<comment type="similarity">
    <text evidence="1">Belongs to the MAGUK family.</text>
</comment>
<evidence type="ECO:0000256" key="3">
    <source>
        <dbReference type="PROSITE-ProRule" id="PRU00192"/>
    </source>
</evidence>
<dbReference type="InterPro" id="IPR008144">
    <property type="entry name" value="Guanylate_kin-like_dom"/>
</dbReference>
<keyword evidence="2 3" id="KW-0728">SH3 domain</keyword>
<evidence type="ECO:0000259" key="5">
    <source>
        <dbReference type="PROSITE" id="PS50002"/>
    </source>
</evidence>
<dbReference type="PROSITE" id="PS00856">
    <property type="entry name" value="GUANYLATE_KINASE_1"/>
    <property type="match status" value="1"/>
</dbReference>
<feature type="domain" description="SH3" evidence="5">
    <location>
        <begin position="281"/>
        <end position="351"/>
    </location>
</feature>
<dbReference type="InterPro" id="IPR001478">
    <property type="entry name" value="PDZ"/>
</dbReference>
<evidence type="ECO:0000256" key="4">
    <source>
        <dbReference type="SAM" id="MobiDB-lite"/>
    </source>
</evidence>
<dbReference type="InterPro" id="IPR036034">
    <property type="entry name" value="PDZ_sf"/>
</dbReference>
<dbReference type="Proteomes" id="UP001178508">
    <property type="component" value="Chromosome 18"/>
</dbReference>
<dbReference type="InterPro" id="IPR027417">
    <property type="entry name" value="P-loop_NTPase"/>
</dbReference>
<dbReference type="InterPro" id="IPR036028">
    <property type="entry name" value="SH3-like_dom_sf"/>
</dbReference>
<sequence length="624" mass="70734">MRQEEVEVVGGGSETGPEEEEDGEDGEEEDGEEEDGEEEDREEEAVMDCTFILLSITMRQAMEDGVSEVLSSVVEDVSQAMDRNIGGAHILHELLSAPWLHAVLKIYECLLQFQRLTPRPFLPYASGLSHEIMAAIQKVHRPSAEARELYTLLSSPHIQALLSSHDSVAQSDYGPVLPPLPDEMPEDEEAMRIVCLVKNNQPLGATIRRDEETGEIYIARVIHGGLADRSGLLHPGDMLVEVNGNPVVGLEPEQVIQILINSHGTILFKVIPNCAQSSSSQKSVYMRAMVDYCPLQDTSIPCPNAGMALSRGDLLEVVDQSDARWWQARKMPCSVSCAGLIPSASMLKSKQREQWWSQPLQVHTCIRPSGFRRSFRLWRRTSFRRRRQSCTSCSPNSNALSTPYEEVALYQRPPQENHRLIILIGASGVGVSELRRRLLRHNPSRFQGPVPHTTRPIRAGEQSGREYHFVTKELFEYMVCNNRFVEYGEYRGHFYGTSSDAIDDVLRRGRMSIIDVEPHSIQALRTKKLKPYVIFIKPPSPDRLRQTRKDAQIITNYAVNRGFTEEDFVDLEDSSRLIELKYKQFFDSVLVNDDLQDACMQLCSIIQEAQEEPRWIPVSWSRKE</sequence>
<evidence type="ECO:0000259" key="6">
    <source>
        <dbReference type="PROSITE" id="PS50052"/>
    </source>
</evidence>
<dbReference type="AlphaFoldDB" id="A0AAV1GZ81"/>
<dbReference type="InterPro" id="IPR008145">
    <property type="entry name" value="GK/Ca_channel_bsu"/>
</dbReference>
<feature type="compositionally biased region" description="Acidic residues" evidence="4">
    <location>
        <begin position="16"/>
        <end position="44"/>
    </location>
</feature>
<protein>
    <submittedName>
        <fullName evidence="9">LOW QUALITY PROTEIN: MAGUK p55 subfamily member 4-like</fullName>
    </submittedName>
</protein>
<evidence type="ECO:0000313" key="9">
    <source>
        <dbReference type="EMBL" id="CAJ1078550.1"/>
    </source>
</evidence>
<dbReference type="InterPro" id="IPR050716">
    <property type="entry name" value="MAGUK"/>
</dbReference>
<dbReference type="Gene3D" id="1.10.287.650">
    <property type="entry name" value="L27 domain"/>
    <property type="match status" value="1"/>
</dbReference>
<evidence type="ECO:0000259" key="8">
    <source>
        <dbReference type="PROSITE" id="PS51022"/>
    </source>
</evidence>
<feature type="domain" description="Guanylate kinase-like" evidence="6">
    <location>
        <begin position="418"/>
        <end position="607"/>
    </location>
</feature>
<dbReference type="FunFam" id="3.30.63.10:FF:000002">
    <property type="entry name" value="Guanylate kinase 1"/>
    <property type="match status" value="1"/>
</dbReference>
<dbReference type="Pfam" id="PF00595">
    <property type="entry name" value="PDZ"/>
    <property type="match status" value="1"/>
</dbReference>
<proteinExistence type="inferred from homology"/>
<dbReference type="SUPFAM" id="SSF52540">
    <property type="entry name" value="P-loop containing nucleoside triphosphate hydrolases"/>
    <property type="match status" value="1"/>
</dbReference>
<evidence type="ECO:0000256" key="2">
    <source>
        <dbReference type="ARBA" id="ARBA00022443"/>
    </source>
</evidence>
<dbReference type="Pfam" id="PF02828">
    <property type="entry name" value="L27"/>
    <property type="match status" value="1"/>
</dbReference>
<dbReference type="SUPFAM" id="SSF50044">
    <property type="entry name" value="SH3-domain"/>
    <property type="match status" value="1"/>
</dbReference>
<dbReference type="EMBL" id="OY660881">
    <property type="protein sequence ID" value="CAJ1078550.1"/>
    <property type="molecule type" value="Genomic_DNA"/>
</dbReference>
<keyword evidence="10" id="KW-1185">Reference proteome</keyword>
<dbReference type="SMART" id="SM00072">
    <property type="entry name" value="GuKc"/>
    <property type="match status" value="1"/>
</dbReference>
<dbReference type="Gene3D" id="3.40.50.300">
    <property type="entry name" value="P-loop containing nucleotide triphosphate hydrolases"/>
    <property type="match status" value="1"/>
</dbReference>
<dbReference type="CDD" id="cd00071">
    <property type="entry name" value="GMPK"/>
    <property type="match status" value="1"/>
</dbReference>
<dbReference type="SUPFAM" id="SSF101288">
    <property type="entry name" value="L27 domain"/>
    <property type="match status" value="1"/>
</dbReference>
<organism evidence="9 10">
    <name type="scientific">Xyrichtys novacula</name>
    <name type="common">Pearly razorfish</name>
    <name type="synonym">Hemipteronotus novacula</name>
    <dbReference type="NCBI Taxonomy" id="13765"/>
    <lineage>
        <taxon>Eukaryota</taxon>
        <taxon>Metazoa</taxon>
        <taxon>Chordata</taxon>
        <taxon>Craniata</taxon>
        <taxon>Vertebrata</taxon>
        <taxon>Euteleostomi</taxon>
        <taxon>Actinopterygii</taxon>
        <taxon>Neopterygii</taxon>
        <taxon>Teleostei</taxon>
        <taxon>Neoteleostei</taxon>
        <taxon>Acanthomorphata</taxon>
        <taxon>Eupercaria</taxon>
        <taxon>Labriformes</taxon>
        <taxon>Labridae</taxon>
        <taxon>Xyrichtys</taxon>
    </lineage>
</organism>
<dbReference type="SMART" id="SM00228">
    <property type="entry name" value="PDZ"/>
    <property type="match status" value="1"/>
</dbReference>
<dbReference type="PROSITE" id="PS50106">
    <property type="entry name" value="PDZ"/>
    <property type="match status" value="1"/>
</dbReference>
<feature type="domain" description="PDZ" evidence="7">
    <location>
        <begin position="193"/>
        <end position="274"/>
    </location>
</feature>
<feature type="region of interest" description="Disordered" evidence="4">
    <location>
        <begin position="1"/>
        <end position="44"/>
    </location>
</feature>
<dbReference type="InterPro" id="IPR001452">
    <property type="entry name" value="SH3_domain"/>
</dbReference>
<feature type="domain" description="L27" evidence="8">
    <location>
        <begin position="125"/>
        <end position="176"/>
    </location>
</feature>
<evidence type="ECO:0000259" key="7">
    <source>
        <dbReference type="PROSITE" id="PS50106"/>
    </source>
</evidence>
<dbReference type="InterPro" id="IPR004172">
    <property type="entry name" value="L27_dom"/>
</dbReference>
<dbReference type="SMART" id="SM00569">
    <property type="entry name" value="L27"/>
    <property type="match status" value="2"/>
</dbReference>
<dbReference type="SUPFAM" id="SSF50156">
    <property type="entry name" value="PDZ domain-like"/>
    <property type="match status" value="1"/>
</dbReference>
<accession>A0AAV1GZ81</accession>
<name>A0AAV1GZ81_XYRNO</name>
<dbReference type="Gene3D" id="2.30.30.40">
    <property type="entry name" value="SH3 Domains"/>
    <property type="match status" value="1"/>
</dbReference>
<dbReference type="PROSITE" id="PS50002">
    <property type="entry name" value="SH3"/>
    <property type="match status" value="1"/>
</dbReference>
<dbReference type="Pfam" id="PF00625">
    <property type="entry name" value="Guanylate_kin"/>
    <property type="match status" value="1"/>
</dbReference>
<dbReference type="InterPro" id="IPR036892">
    <property type="entry name" value="L27_dom_sf"/>
</dbReference>
<gene>
    <name evidence="9" type="ORF">XNOV1_A017853</name>
</gene>
<dbReference type="PROSITE" id="PS50052">
    <property type="entry name" value="GUANYLATE_KINASE_2"/>
    <property type="match status" value="1"/>
</dbReference>